<dbReference type="InterPro" id="IPR017871">
    <property type="entry name" value="ABC_transporter-like_CS"/>
</dbReference>
<comment type="caution">
    <text evidence="7">The sequence shown here is derived from an EMBL/GenBank/DDBJ whole genome shotgun (WGS) entry which is preliminary data.</text>
</comment>
<evidence type="ECO:0000259" key="6">
    <source>
        <dbReference type="PROSITE" id="PS50893"/>
    </source>
</evidence>
<dbReference type="Gene3D" id="3.40.50.300">
    <property type="entry name" value="P-loop containing nucleotide triphosphate hydrolases"/>
    <property type="match status" value="1"/>
</dbReference>
<accession>A0A5D3KMK0</accession>
<dbReference type="GO" id="GO:0005524">
    <property type="term" value="F:ATP binding"/>
    <property type="evidence" value="ECO:0007669"/>
    <property type="project" value="UniProtKB-KW"/>
</dbReference>
<organism evidence="7 8">
    <name type="scientific">Bradyrhizobium rifense</name>
    <dbReference type="NCBI Taxonomy" id="515499"/>
    <lineage>
        <taxon>Bacteria</taxon>
        <taxon>Pseudomonadati</taxon>
        <taxon>Pseudomonadota</taxon>
        <taxon>Alphaproteobacteria</taxon>
        <taxon>Hyphomicrobiales</taxon>
        <taxon>Nitrobacteraceae</taxon>
        <taxon>Bradyrhizobium</taxon>
    </lineage>
</organism>
<dbReference type="PANTHER" id="PTHR42788:SF13">
    <property type="entry name" value="ALIPHATIC SULFONATES IMPORT ATP-BINDING PROTEIN SSUB"/>
    <property type="match status" value="1"/>
</dbReference>
<dbReference type="InterPro" id="IPR027417">
    <property type="entry name" value="P-loop_NTPase"/>
</dbReference>
<dbReference type="InterPro" id="IPR003593">
    <property type="entry name" value="AAA+_ATPase"/>
</dbReference>
<evidence type="ECO:0000313" key="7">
    <source>
        <dbReference type="EMBL" id="TYL98835.1"/>
    </source>
</evidence>
<evidence type="ECO:0000256" key="3">
    <source>
        <dbReference type="ARBA" id="ARBA00022741"/>
    </source>
</evidence>
<sequence length="267" mass="29455">MTEAASASVLRFSAIQQSFASPTGDAPNVVISDVGFEVKRGKFVSVIGPSGCGKSTLIQMAAGLLKPSVGMVFHHDREVTSVNRTIGFVPQQAQLLPWKTMIENIEFPLLLRGMALSERRAKAMEAIKRVDLAGFESHYPYQLSGGMQKRASIARMLVYKPDTILMDEPFGALDAQTRMVMQHDLQTMLATEGASVLFVTHDITEAVLLSDSVVVLSRRPARVIAEIPIDLPRPRDMFEPYGTPGFAEAYDRVWSVFRSELNIRRAA</sequence>
<dbReference type="CDD" id="cd03293">
    <property type="entry name" value="ABC_NrtD_SsuB_transporters"/>
    <property type="match status" value="1"/>
</dbReference>
<dbReference type="Proteomes" id="UP000324758">
    <property type="component" value="Unassembled WGS sequence"/>
</dbReference>
<dbReference type="PANTHER" id="PTHR42788">
    <property type="entry name" value="TAURINE IMPORT ATP-BINDING PROTEIN-RELATED"/>
    <property type="match status" value="1"/>
</dbReference>
<keyword evidence="4 7" id="KW-0067">ATP-binding</keyword>
<dbReference type="InterPro" id="IPR050166">
    <property type="entry name" value="ABC_transporter_ATP-bind"/>
</dbReference>
<reference evidence="7 8" key="1">
    <citation type="submission" date="2019-08" db="EMBL/GenBank/DDBJ databases">
        <title>Bradyrhizobium hipponensis sp. nov., a rhizobium isolated from a Lupinus angustifolius root nodule in Tunisia.</title>
        <authorList>
            <person name="Off K."/>
            <person name="Rejili M."/>
            <person name="Mars M."/>
            <person name="Brachmann A."/>
            <person name="Marin M."/>
        </authorList>
    </citation>
    <scope>NUCLEOTIDE SEQUENCE [LARGE SCALE GENOMIC DNA]</scope>
    <source>
        <strain evidence="7 8">CTAW71</strain>
    </source>
</reference>
<dbReference type="PROSITE" id="PS50893">
    <property type="entry name" value="ABC_TRANSPORTER_2"/>
    <property type="match status" value="1"/>
</dbReference>
<dbReference type="EMBL" id="VSSS01000010">
    <property type="protein sequence ID" value="TYL98835.1"/>
    <property type="molecule type" value="Genomic_DNA"/>
</dbReference>
<dbReference type="SUPFAM" id="SSF52540">
    <property type="entry name" value="P-loop containing nucleoside triphosphate hydrolases"/>
    <property type="match status" value="1"/>
</dbReference>
<comment type="function">
    <text evidence="5">Involved in beta-(1--&gt;2)glucan export. Transmembrane domains (TMD) form a pore in the inner membrane and the ATP-binding domain (NBD) is responsible for energy generation.</text>
</comment>
<keyword evidence="8" id="KW-1185">Reference proteome</keyword>
<protein>
    <submittedName>
        <fullName evidence="7">ABC transporter ATP-binding protein</fullName>
    </submittedName>
</protein>
<dbReference type="PROSITE" id="PS00211">
    <property type="entry name" value="ABC_TRANSPORTER_1"/>
    <property type="match status" value="1"/>
</dbReference>
<keyword evidence="2" id="KW-0813">Transport</keyword>
<comment type="similarity">
    <text evidence="1">Belongs to the ABC transporter superfamily.</text>
</comment>
<dbReference type="RefSeq" id="WP_148771037.1">
    <property type="nucleotide sequence ID" value="NZ_VSSS01000010.1"/>
</dbReference>
<keyword evidence="3" id="KW-0547">Nucleotide-binding</keyword>
<feature type="domain" description="ABC transporter" evidence="6">
    <location>
        <begin position="10"/>
        <end position="243"/>
    </location>
</feature>
<proteinExistence type="inferred from homology"/>
<evidence type="ECO:0000256" key="4">
    <source>
        <dbReference type="ARBA" id="ARBA00022840"/>
    </source>
</evidence>
<dbReference type="OrthoDB" id="9807242at2"/>
<dbReference type="Pfam" id="PF00005">
    <property type="entry name" value="ABC_tran"/>
    <property type="match status" value="1"/>
</dbReference>
<evidence type="ECO:0000256" key="2">
    <source>
        <dbReference type="ARBA" id="ARBA00022448"/>
    </source>
</evidence>
<evidence type="ECO:0000256" key="5">
    <source>
        <dbReference type="ARBA" id="ARBA00024722"/>
    </source>
</evidence>
<dbReference type="GO" id="GO:0016887">
    <property type="term" value="F:ATP hydrolysis activity"/>
    <property type="evidence" value="ECO:0007669"/>
    <property type="project" value="InterPro"/>
</dbReference>
<evidence type="ECO:0000256" key="1">
    <source>
        <dbReference type="ARBA" id="ARBA00005417"/>
    </source>
</evidence>
<name>A0A5D3KMK0_9BRAD</name>
<dbReference type="AlphaFoldDB" id="A0A5D3KMK0"/>
<evidence type="ECO:0000313" key="8">
    <source>
        <dbReference type="Proteomes" id="UP000324758"/>
    </source>
</evidence>
<dbReference type="SMART" id="SM00382">
    <property type="entry name" value="AAA"/>
    <property type="match status" value="1"/>
</dbReference>
<dbReference type="InterPro" id="IPR003439">
    <property type="entry name" value="ABC_transporter-like_ATP-bd"/>
</dbReference>
<gene>
    <name evidence="7" type="ORF">FXB40_04735</name>
</gene>